<dbReference type="SMART" id="SM00471">
    <property type="entry name" value="HDc"/>
    <property type="match status" value="1"/>
</dbReference>
<dbReference type="PROSITE" id="PS51832">
    <property type="entry name" value="HD_GYP"/>
    <property type="match status" value="1"/>
</dbReference>
<evidence type="ECO:0000259" key="1">
    <source>
        <dbReference type="PROSITE" id="PS51832"/>
    </source>
</evidence>
<dbReference type="InterPro" id="IPR003607">
    <property type="entry name" value="HD/PDEase_dom"/>
</dbReference>
<dbReference type="CDD" id="cd00077">
    <property type="entry name" value="HDc"/>
    <property type="match status" value="1"/>
</dbReference>
<dbReference type="PANTHER" id="PTHR43155">
    <property type="entry name" value="CYCLIC DI-GMP PHOSPHODIESTERASE PA4108-RELATED"/>
    <property type="match status" value="1"/>
</dbReference>
<dbReference type="SUPFAM" id="SSF109604">
    <property type="entry name" value="HD-domain/PDEase-like"/>
    <property type="match status" value="1"/>
</dbReference>
<proteinExistence type="predicted"/>
<reference evidence="2" key="1">
    <citation type="submission" date="2019-08" db="EMBL/GenBank/DDBJ databases">
        <authorList>
            <person name="Kucharzyk K."/>
            <person name="Murdoch R.W."/>
            <person name="Higgins S."/>
            <person name="Loffler F."/>
        </authorList>
    </citation>
    <scope>NUCLEOTIDE SEQUENCE</scope>
</reference>
<name>A0A644T0T1_9ZZZZ</name>
<dbReference type="Pfam" id="PF13487">
    <property type="entry name" value="HD_5"/>
    <property type="match status" value="1"/>
</dbReference>
<sequence>MRRILLDNITSGMKLAKPLYSAEGMILLNAGIELKERFIGRLHELDVTYVYIEDDLTNDIDIPDIINEKTRVESIATAKNIIENIKVGKGVDADQAKKVTNLLVDELARNHGTLVNFIDMRTQHDYLFGHSVNVCVLSIMTGLSLGYDELRLRDLGVGALLHDVGKTQLPVELLNKTGRLTFEETLEIKKHPLLGFEILRKNPDISLVSAHCAFQHHERFDGSGYPRSLKGNDIHQFAHIVAISDVYDALTSDSSYRKAMPVYEAVAIVSKAAGSYFDAELVNKFTENIATYPIGSVVRLNNHQFGVVVDISREYKNKPVVRIIRDENKQPINKLIEIDLAKHPRLYIADVVER</sequence>
<dbReference type="EMBL" id="VSSQ01000012">
    <property type="protein sequence ID" value="MPL60399.1"/>
    <property type="molecule type" value="Genomic_DNA"/>
</dbReference>
<dbReference type="AlphaFoldDB" id="A0A644T0T1"/>
<organism evidence="2">
    <name type="scientific">bioreactor metagenome</name>
    <dbReference type="NCBI Taxonomy" id="1076179"/>
    <lineage>
        <taxon>unclassified sequences</taxon>
        <taxon>metagenomes</taxon>
        <taxon>ecological metagenomes</taxon>
    </lineage>
</organism>
<evidence type="ECO:0000313" key="2">
    <source>
        <dbReference type="EMBL" id="MPL60399.1"/>
    </source>
</evidence>
<gene>
    <name evidence="2" type="ORF">SDC9_05960</name>
</gene>
<accession>A0A644T0T1</accession>
<dbReference type="PANTHER" id="PTHR43155:SF2">
    <property type="entry name" value="CYCLIC DI-GMP PHOSPHODIESTERASE PA4108"/>
    <property type="match status" value="1"/>
</dbReference>
<dbReference type="Gene3D" id="1.10.3210.10">
    <property type="entry name" value="Hypothetical protein af1432"/>
    <property type="match status" value="1"/>
</dbReference>
<dbReference type="InterPro" id="IPR037522">
    <property type="entry name" value="HD_GYP_dom"/>
</dbReference>
<feature type="domain" description="HD-GYP" evidence="1">
    <location>
        <begin position="105"/>
        <end position="301"/>
    </location>
</feature>
<protein>
    <recommendedName>
        <fullName evidence="1">HD-GYP domain-containing protein</fullName>
    </recommendedName>
</protein>
<comment type="caution">
    <text evidence="2">The sequence shown here is derived from an EMBL/GenBank/DDBJ whole genome shotgun (WGS) entry which is preliminary data.</text>
</comment>